<feature type="region of interest" description="Disordered" evidence="2">
    <location>
        <begin position="35"/>
        <end position="62"/>
    </location>
</feature>
<feature type="region of interest" description="Disordered" evidence="2">
    <location>
        <begin position="328"/>
        <end position="404"/>
    </location>
</feature>
<sequence length="883" mass="97465">MEDLVLNNIMLRFKTKKHGEKPRLESDRFSIRTKPSAVIERSENVEEEPKSPIRPASPVSEAVGVREEALSATESSDDLYGLTPVQSKHNILELDRHQDALVEAKKSMATVRKLAFRLGSKIVAKDLKVATNGNVLRKNRPSTISLQNGVHRANNAHEQSDGFSLSNEQTNGLPAVPQEIEDAPPPHSVPPVQTSEVSRVSRPSTPLGMSADHNLARLLPPIEASNDLAHSIDEKLSSIQKTRSSLKEELDATQKKLAQLFESQALLRERYNAEKDKSSKLDAEHQLTHTRIHSLEQSTREMNDELRRLYEYVASLEKANHELRVSSARAIETSPQNARDDLNSAPSTRPVSSISPSMSVVQPLRMRPPPIPKKADRRSLRQNEDSSPMSRTNSRDPDSAVGDKSFWRVGDITTIAAADNGPSRPLALHRRSVSMSDDILRKAKDGMKVVTSRPARSNSVRGSQDGTQKAPTSFVAAQNLPLSPSAPKPAQDEQPPHAPYVPEPTYSPPTPYNSQIPYSQQFPYGQPGMYPPQNMYPHQNMYPQHPSYHPQNSYPPQLPYPPQSPYPQHNPYHPPSVYPRQGPFVAQNGYHEQAQFTPQATFTPFSAFETSALGSSSEQLAPVPPRTHPQSATSYGTVNSNMPRASGLNGSSSYGRASYETDDTFQQRWSGKAKDVNGFAGSRPPPPSWPPYEEAEPVVMNSPATVKGKSIPGPAKQNPSTISSLYSGEQAPRAEETWRNRSGPPSEIAATATSSGSGSRRRKLKLKSSLELLPNCQKKEVTLEASRQAAMVGKPVSPTSNFIQSRGFALYRFVNPKPAGNDMLSYELERLRPSISTSKVMISEPTTLRVTFPRSMKGIEGTVGMYDSVSEMWLNPHALKKRK</sequence>
<accession>A0A0D1XLT1</accession>
<feature type="compositionally biased region" description="Pro residues" evidence="2">
    <location>
        <begin position="496"/>
        <end position="511"/>
    </location>
</feature>
<dbReference type="HOGENOM" id="CLU_326302_0_0_1"/>
<dbReference type="Proteomes" id="UP000053259">
    <property type="component" value="Unassembled WGS sequence"/>
</dbReference>
<feature type="region of interest" description="Disordered" evidence="2">
    <location>
        <begin position="616"/>
        <end position="763"/>
    </location>
</feature>
<dbReference type="OrthoDB" id="10255522at2759"/>
<name>A0A0D1XLT1_9PEZI</name>
<dbReference type="VEuPathDB" id="FungiDB:PV09_05584"/>
<dbReference type="RefSeq" id="XP_016213245.1">
    <property type="nucleotide sequence ID" value="XM_016359106.1"/>
</dbReference>
<feature type="compositionally biased region" description="Polar residues" evidence="2">
    <location>
        <begin position="191"/>
        <end position="204"/>
    </location>
</feature>
<evidence type="ECO:0000256" key="2">
    <source>
        <dbReference type="SAM" id="MobiDB-lite"/>
    </source>
</evidence>
<feature type="region of interest" description="Disordered" evidence="2">
    <location>
        <begin position="184"/>
        <end position="207"/>
    </location>
</feature>
<dbReference type="AlphaFoldDB" id="A0A0D1XLT1"/>
<evidence type="ECO:0000256" key="1">
    <source>
        <dbReference type="SAM" id="Coils"/>
    </source>
</evidence>
<dbReference type="EMBL" id="KN847545">
    <property type="protein sequence ID" value="KIW03376.1"/>
    <property type="molecule type" value="Genomic_DNA"/>
</dbReference>
<dbReference type="InParanoid" id="A0A0D1XLT1"/>
<keyword evidence="1" id="KW-0175">Coiled coil</keyword>
<feature type="compositionally biased region" description="Polar residues" evidence="2">
    <location>
        <begin position="454"/>
        <end position="471"/>
    </location>
</feature>
<feature type="compositionally biased region" description="Basic and acidic residues" evidence="2">
    <location>
        <begin position="40"/>
        <end position="51"/>
    </location>
</feature>
<protein>
    <submittedName>
        <fullName evidence="3">Uncharacterized protein</fullName>
    </submittedName>
</protein>
<feature type="compositionally biased region" description="Polar residues" evidence="2">
    <location>
        <begin position="512"/>
        <end position="523"/>
    </location>
</feature>
<keyword evidence="4" id="KW-1185">Reference proteome</keyword>
<feature type="coiled-coil region" evidence="1">
    <location>
        <begin position="236"/>
        <end position="263"/>
    </location>
</feature>
<reference evidence="3 4" key="1">
    <citation type="submission" date="2015-01" db="EMBL/GenBank/DDBJ databases">
        <title>The Genome Sequence of Ochroconis gallopava CBS43764.</title>
        <authorList>
            <consortium name="The Broad Institute Genomics Platform"/>
            <person name="Cuomo C."/>
            <person name="de Hoog S."/>
            <person name="Gorbushina A."/>
            <person name="Stielow B."/>
            <person name="Teixiera M."/>
            <person name="Abouelleil A."/>
            <person name="Chapman S.B."/>
            <person name="Priest M."/>
            <person name="Young S.K."/>
            <person name="Wortman J."/>
            <person name="Nusbaum C."/>
            <person name="Birren B."/>
        </authorList>
    </citation>
    <scope>NUCLEOTIDE SEQUENCE [LARGE SCALE GENOMIC DNA]</scope>
    <source>
        <strain evidence="3 4">CBS 43764</strain>
    </source>
</reference>
<evidence type="ECO:0000313" key="3">
    <source>
        <dbReference type="EMBL" id="KIW03376.1"/>
    </source>
</evidence>
<organism evidence="3 4">
    <name type="scientific">Verruconis gallopava</name>
    <dbReference type="NCBI Taxonomy" id="253628"/>
    <lineage>
        <taxon>Eukaryota</taxon>
        <taxon>Fungi</taxon>
        <taxon>Dikarya</taxon>
        <taxon>Ascomycota</taxon>
        <taxon>Pezizomycotina</taxon>
        <taxon>Dothideomycetes</taxon>
        <taxon>Pleosporomycetidae</taxon>
        <taxon>Venturiales</taxon>
        <taxon>Sympoventuriaceae</taxon>
        <taxon>Verruconis</taxon>
    </lineage>
</organism>
<feature type="compositionally biased region" description="Basic and acidic residues" evidence="2">
    <location>
        <begin position="373"/>
        <end position="384"/>
    </location>
</feature>
<evidence type="ECO:0000313" key="4">
    <source>
        <dbReference type="Proteomes" id="UP000053259"/>
    </source>
</evidence>
<gene>
    <name evidence="3" type="ORF">PV09_05584</name>
</gene>
<feature type="compositionally biased region" description="Polar residues" evidence="2">
    <location>
        <begin position="628"/>
        <end position="655"/>
    </location>
</feature>
<proteinExistence type="predicted"/>
<feature type="compositionally biased region" description="Polar residues" evidence="2">
    <location>
        <begin position="717"/>
        <end position="727"/>
    </location>
</feature>
<dbReference type="STRING" id="253628.A0A0D1XLT1"/>
<feature type="compositionally biased region" description="Low complexity" evidence="2">
    <location>
        <begin position="346"/>
        <end position="363"/>
    </location>
</feature>
<feature type="region of interest" description="Disordered" evidence="2">
    <location>
        <begin position="444"/>
        <end position="557"/>
    </location>
</feature>
<dbReference type="GeneID" id="27313557"/>